<gene>
    <name evidence="1" type="ORF">M9H77_03767</name>
</gene>
<evidence type="ECO:0000313" key="2">
    <source>
        <dbReference type="Proteomes" id="UP001060085"/>
    </source>
</evidence>
<proteinExistence type="predicted"/>
<dbReference type="Proteomes" id="UP001060085">
    <property type="component" value="Linkage Group LG01"/>
</dbReference>
<reference evidence="2" key="1">
    <citation type="journal article" date="2023" name="Nat. Plants">
        <title>Single-cell RNA sequencing provides a high-resolution roadmap for understanding the multicellular compartmentation of specialized metabolism.</title>
        <authorList>
            <person name="Sun S."/>
            <person name="Shen X."/>
            <person name="Li Y."/>
            <person name="Li Y."/>
            <person name="Wang S."/>
            <person name="Li R."/>
            <person name="Zhang H."/>
            <person name="Shen G."/>
            <person name="Guo B."/>
            <person name="Wei J."/>
            <person name="Xu J."/>
            <person name="St-Pierre B."/>
            <person name="Chen S."/>
            <person name="Sun C."/>
        </authorList>
    </citation>
    <scope>NUCLEOTIDE SEQUENCE [LARGE SCALE GENOMIC DNA]</scope>
</reference>
<dbReference type="EMBL" id="CM044701">
    <property type="protein sequence ID" value="KAI5682539.1"/>
    <property type="molecule type" value="Genomic_DNA"/>
</dbReference>
<protein>
    <submittedName>
        <fullName evidence="1">Uncharacterized protein</fullName>
    </submittedName>
</protein>
<sequence>MTWSLMRQALRSTFGVGNQEGQRQGQTKEKLMESSMSEKFTKVDKLSQAQDVVDGKVIHHEKKNTCTFVKEEKSREEKLKSDKEMCDQKKESAMEDKRRVSFNKEQSFNESISTSLEECECEKNTSISILGKAVSKRKRNLVKQRRCIPTVTLPAEKSYFTRVD</sequence>
<keyword evidence="2" id="KW-1185">Reference proteome</keyword>
<organism evidence="1 2">
    <name type="scientific">Catharanthus roseus</name>
    <name type="common">Madagascar periwinkle</name>
    <name type="synonym">Vinca rosea</name>
    <dbReference type="NCBI Taxonomy" id="4058"/>
    <lineage>
        <taxon>Eukaryota</taxon>
        <taxon>Viridiplantae</taxon>
        <taxon>Streptophyta</taxon>
        <taxon>Embryophyta</taxon>
        <taxon>Tracheophyta</taxon>
        <taxon>Spermatophyta</taxon>
        <taxon>Magnoliopsida</taxon>
        <taxon>eudicotyledons</taxon>
        <taxon>Gunneridae</taxon>
        <taxon>Pentapetalae</taxon>
        <taxon>asterids</taxon>
        <taxon>lamiids</taxon>
        <taxon>Gentianales</taxon>
        <taxon>Apocynaceae</taxon>
        <taxon>Rauvolfioideae</taxon>
        <taxon>Vinceae</taxon>
        <taxon>Catharanthinae</taxon>
        <taxon>Catharanthus</taxon>
    </lineage>
</organism>
<comment type="caution">
    <text evidence="1">The sequence shown here is derived from an EMBL/GenBank/DDBJ whole genome shotgun (WGS) entry which is preliminary data.</text>
</comment>
<evidence type="ECO:0000313" key="1">
    <source>
        <dbReference type="EMBL" id="KAI5682539.1"/>
    </source>
</evidence>
<name>A0ACC0CCC8_CATRO</name>
<accession>A0ACC0CCC8</accession>